<gene>
    <name evidence="1" type="ORF">DHW31_09255</name>
</gene>
<proteinExistence type="predicted"/>
<dbReference type="AlphaFoldDB" id="A0A3D2SGJ4"/>
<organism evidence="1 2">
    <name type="scientific">Bacteroides graminisolvens</name>
    <dbReference type="NCBI Taxonomy" id="477666"/>
    <lineage>
        <taxon>Bacteria</taxon>
        <taxon>Pseudomonadati</taxon>
        <taxon>Bacteroidota</taxon>
        <taxon>Bacteroidia</taxon>
        <taxon>Bacteroidales</taxon>
        <taxon>Bacteroidaceae</taxon>
        <taxon>Bacteroides</taxon>
    </lineage>
</organism>
<evidence type="ECO:0000313" key="1">
    <source>
        <dbReference type="EMBL" id="HCK24949.1"/>
    </source>
</evidence>
<comment type="caution">
    <text evidence="1">The sequence shown here is derived from an EMBL/GenBank/DDBJ whole genome shotgun (WGS) entry which is preliminary data.</text>
</comment>
<name>A0A3D2SGJ4_9BACE</name>
<protein>
    <submittedName>
        <fullName evidence="1">TonB-dependent receptor</fullName>
    </submittedName>
</protein>
<dbReference type="EMBL" id="DPVG01000339">
    <property type="protein sequence ID" value="HCK24949.1"/>
    <property type="molecule type" value="Genomic_DNA"/>
</dbReference>
<accession>A0A3D2SGJ4</accession>
<dbReference type="Proteomes" id="UP000263098">
    <property type="component" value="Unassembled WGS sequence"/>
</dbReference>
<keyword evidence="1" id="KW-0675">Receptor</keyword>
<evidence type="ECO:0000313" key="2">
    <source>
        <dbReference type="Proteomes" id="UP000263098"/>
    </source>
</evidence>
<sequence length="134" mass="15401">HKDTPETLRHFSGMVQADYYLNDFSAGVFSRTKNKSLNYNLMYITEPAQYGCYIGWSHSGWQLEGGWKNPFSKHGQKESSMNRGVYSFHNVATGKLYQQSGYVKVTYTFDFGRKTSRANNEINTNMNSTILKLD</sequence>
<reference evidence="1 2" key="1">
    <citation type="journal article" date="2018" name="Nat. Biotechnol.">
        <title>A standardized bacterial taxonomy based on genome phylogeny substantially revises the tree of life.</title>
        <authorList>
            <person name="Parks D.H."/>
            <person name="Chuvochina M."/>
            <person name="Waite D.W."/>
            <person name="Rinke C."/>
            <person name="Skarshewski A."/>
            <person name="Chaumeil P.A."/>
            <person name="Hugenholtz P."/>
        </authorList>
    </citation>
    <scope>NUCLEOTIDE SEQUENCE [LARGE SCALE GENOMIC DNA]</scope>
    <source>
        <strain evidence="1">UBA9667</strain>
    </source>
</reference>
<feature type="non-terminal residue" evidence="1">
    <location>
        <position position="1"/>
    </location>
</feature>